<dbReference type="Proteomes" id="UP000297975">
    <property type="component" value="Unassembled WGS sequence"/>
</dbReference>
<dbReference type="PANTHER" id="PTHR33639:SF2">
    <property type="entry name" value="DUF393 DOMAIN-CONTAINING PROTEIN"/>
    <property type="match status" value="1"/>
</dbReference>
<accession>A0A4Y8IGL9</accession>
<dbReference type="GO" id="GO:0015035">
    <property type="term" value="F:protein-disulfide reductase activity"/>
    <property type="evidence" value="ECO:0007669"/>
    <property type="project" value="InterPro"/>
</dbReference>
<protein>
    <submittedName>
        <fullName evidence="1">Thiol-disulfide oxidoreductase DCC family protein</fullName>
    </submittedName>
</protein>
<dbReference type="EMBL" id="SOPW01000020">
    <property type="protein sequence ID" value="TFB14085.1"/>
    <property type="molecule type" value="Genomic_DNA"/>
</dbReference>
<keyword evidence="2" id="KW-1185">Reference proteome</keyword>
<reference evidence="1 2" key="1">
    <citation type="submission" date="2019-03" db="EMBL/GenBank/DDBJ databases">
        <authorList>
            <person name="He R.-H."/>
        </authorList>
    </citation>
    <scope>NUCLEOTIDE SEQUENCE [LARGE SCALE GENOMIC DNA]</scope>
    <source>
        <strain evidence="2">SH 714</strain>
    </source>
</reference>
<dbReference type="PANTHER" id="PTHR33639">
    <property type="entry name" value="THIOL-DISULFIDE OXIDOREDUCTASE DCC"/>
    <property type="match status" value="1"/>
</dbReference>
<comment type="caution">
    <text evidence="1">The sequence shown here is derived from an EMBL/GenBank/DDBJ whole genome shotgun (WGS) entry which is preliminary data.</text>
</comment>
<dbReference type="InterPro" id="IPR007263">
    <property type="entry name" value="DCC1-like"/>
</dbReference>
<sequence>MKGIILFDGVCNLCNGLVQFLLKRDKEDRFRFASLQGEQGQQLIQKHNIEYNLDTFIYIKASKVFTKSTAALHVLKDLKGFWQLLFIFVLIPKFLRDPIYNCIANNRYKWFGKQDQCMMPKTEYKNKFLD</sequence>
<gene>
    <name evidence="1" type="ORF">E3U55_15000</name>
</gene>
<evidence type="ECO:0000313" key="1">
    <source>
        <dbReference type="EMBL" id="TFB14085.1"/>
    </source>
</evidence>
<dbReference type="AlphaFoldDB" id="A0A4Y8IGL9"/>
<name>A0A4Y8IGL9_9BACI</name>
<dbReference type="InterPro" id="IPR052927">
    <property type="entry name" value="DCC_oxidoreductase"/>
</dbReference>
<organism evidence="1 2">
    <name type="scientific">Filobacillus milosensis</name>
    <dbReference type="NCBI Taxonomy" id="94137"/>
    <lineage>
        <taxon>Bacteria</taxon>
        <taxon>Bacillati</taxon>
        <taxon>Bacillota</taxon>
        <taxon>Bacilli</taxon>
        <taxon>Bacillales</taxon>
        <taxon>Bacillaceae</taxon>
        <taxon>Filobacillus</taxon>
    </lineage>
</organism>
<evidence type="ECO:0000313" key="2">
    <source>
        <dbReference type="Proteomes" id="UP000297975"/>
    </source>
</evidence>
<dbReference type="OrthoDB" id="9785438at2"/>
<proteinExistence type="predicted"/>
<dbReference type="Pfam" id="PF04134">
    <property type="entry name" value="DCC1-like"/>
    <property type="match status" value="1"/>
</dbReference>